<name>A0ACA9M6K0_9GLOM</name>
<reference evidence="1" key="1">
    <citation type="submission" date="2021-06" db="EMBL/GenBank/DDBJ databases">
        <authorList>
            <person name="Kallberg Y."/>
            <person name="Tangrot J."/>
            <person name="Rosling A."/>
        </authorList>
    </citation>
    <scope>NUCLEOTIDE SEQUENCE</scope>
    <source>
        <strain evidence="1">28 12/20/2015</strain>
    </source>
</reference>
<keyword evidence="2" id="KW-1185">Reference proteome</keyword>
<comment type="caution">
    <text evidence="1">The sequence shown here is derived from an EMBL/GenBank/DDBJ whole genome shotgun (WGS) entry which is preliminary data.</text>
</comment>
<dbReference type="Proteomes" id="UP000789366">
    <property type="component" value="Unassembled WGS sequence"/>
</dbReference>
<sequence length="216" mass="24467">MTLSPAQRANFATISRLLSCVINEHLVKALYYQFQHDPSEFINSFAESSINHGVIFVLPEHDKFLSIDNKNIIIIPMLHDPILSKEQDNISTLAKVDSVDPWDMSASVYQVKYDPFQLVNLDNLKSLLARPMNEKEEISPSEFMSLLGIWMNLDEDLISLLCAELDSSVKYQVGNRTEFGEQGGLCSMMSKRRLRVSSQLPHKYALSRGTSTNLII</sequence>
<proteinExistence type="predicted"/>
<evidence type="ECO:0000313" key="1">
    <source>
        <dbReference type="EMBL" id="CAG8570180.1"/>
    </source>
</evidence>
<protein>
    <submittedName>
        <fullName evidence="1">11169_t:CDS:1</fullName>
    </submittedName>
</protein>
<gene>
    <name evidence="1" type="ORF">SPELUC_LOCUS5963</name>
</gene>
<evidence type="ECO:0000313" key="2">
    <source>
        <dbReference type="Proteomes" id="UP000789366"/>
    </source>
</evidence>
<dbReference type="EMBL" id="CAJVPW010006529">
    <property type="protein sequence ID" value="CAG8570180.1"/>
    <property type="molecule type" value="Genomic_DNA"/>
</dbReference>
<organism evidence="1 2">
    <name type="scientific">Cetraspora pellucida</name>
    <dbReference type="NCBI Taxonomy" id="1433469"/>
    <lineage>
        <taxon>Eukaryota</taxon>
        <taxon>Fungi</taxon>
        <taxon>Fungi incertae sedis</taxon>
        <taxon>Mucoromycota</taxon>
        <taxon>Glomeromycotina</taxon>
        <taxon>Glomeromycetes</taxon>
        <taxon>Diversisporales</taxon>
        <taxon>Gigasporaceae</taxon>
        <taxon>Cetraspora</taxon>
    </lineage>
</organism>
<accession>A0ACA9M6K0</accession>
<feature type="non-terminal residue" evidence="1">
    <location>
        <position position="216"/>
    </location>
</feature>